<protein>
    <submittedName>
        <fullName evidence="2">Uncharacterized protein</fullName>
    </submittedName>
</protein>
<gene>
    <name evidence="2" type="ORF">PSN13_01622</name>
</gene>
<comment type="caution">
    <text evidence="2">The sequence shown here is derived from an EMBL/GenBank/DDBJ whole genome shotgun (WGS) entry which is preliminary data.</text>
</comment>
<dbReference type="Proteomes" id="UP000249419">
    <property type="component" value="Unassembled WGS sequence"/>
</dbReference>
<dbReference type="AlphaFoldDB" id="A0A328NVU2"/>
<name>A0A328NVU2_9ACTN</name>
<evidence type="ECO:0000256" key="1">
    <source>
        <dbReference type="SAM" id="MobiDB-lite"/>
    </source>
</evidence>
<feature type="compositionally biased region" description="Low complexity" evidence="1">
    <location>
        <begin position="1"/>
        <end position="20"/>
    </location>
</feature>
<dbReference type="EMBL" id="PYAG01000005">
    <property type="protein sequence ID" value="RAO37627.1"/>
    <property type="molecule type" value="Genomic_DNA"/>
</dbReference>
<reference evidence="2 3" key="1">
    <citation type="submission" date="2018-03" db="EMBL/GenBank/DDBJ databases">
        <title>Defining the species Micromonospora saelicesensis and Micromonospora noduli under the framework of genomics.</title>
        <authorList>
            <person name="Riesco R."/>
            <person name="Trujillo M.E."/>
        </authorList>
    </citation>
    <scope>NUCLEOTIDE SEQUENCE [LARGE SCALE GENOMIC DNA]</scope>
    <source>
        <strain evidence="2 3">PSN13</strain>
    </source>
</reference>
<proteinExistence type="predicted"/>
<organism evidence="2 3">
    <name type="scientific">Micromonospora saelicesensis</name>
    <dbReference type="NCBI Taxonomy" id="285676"/>
    <lineage>
        <taxon>Bacteria</taxon>
        <taxon>Bacillati</taxon>
        <taxon>Actinomycetota</taxon>
        <taxon>Actinomycetes</taxon>
        <taxon>Micromonosporales</taxon>
        <taxon>Micromonosporaceae</taxon>
        <taxon>Micromonospora</taxon>
    </lineage>
</organism>
<evidence type="ECO:0000313" key="3">
    <source>
        <dbReference type="Proteomes" id="UP000249419"/>
    </source>
</evidence>
<accession>A0A328NVU2</accession>
<sequence length="83" mass="8729">MTESASRAATATTGTVGSASPRECWPLTAPAATETATAGAARRQSREVKVARKRCGVTTAALSKQMTSTSALVVYVQGWVRWQ</sequence>
<evidence type="ECO:0000313" key="2">
    <source>
        <dbReference type="EMBL" id="RAO37627.1"/>
    </source>
</evidence>
<feature type="region of interest" description="Disordered" evidence="1">
    <location>
        <begin position="1"/>
        <end position="24"/>
    </location>
</feature>